<feature type="domain" description="Pyrroline-5-carboxylate reductase dimerisation" evidence="14">
    <location>
        <begin position="159"/>
        <end position="263"/>
    </location>
</feature>
<dbReference type="Pfam" id="PF03807">
    <property type="entry name" value="F420_oxidored"/>
    <property type="match status" value="1"/>
</dbReference>
<keyword evidence="5 9" id="KW-0641">Proline biosynthesis</keyword>
<comment type="catalytic activity">
    <reaction evidence="9">
        <text>L-proline + NAD(+) = (S)-1-pyrroline-5-carboxylate + NADH + 2 H(+)</text>
        <dbReference type="Rhea" id="RHEA:14105"/>
        <dbReference type="ChEBI" id="CHEBI:15378"/>
        <dbReference type="ChEBI" id="CHEBI:17388"/>
        <dbReference type="ChEBI" id="CHEBI:57540"/>
        <dbReference type="ChEBI" id="CHEBI:57945"/>
        <dbReference type="ChEBI" id="CHEBI:60039"/>
        <dbReference type="EC" id="1.5.1.2"/>
    </reaction>
</comment>
<dbReference type="GO" id="GO:0004735">
    <property type="term" value="F:pyrroline-5-carboxylate reductase activity"/>
    <property type="evidence" value="ECO:0007669"/>
    <property type="project" value="UniProtKB-UniRule"/>
</dbReference>
<evidence type="ECO:0000256" key="5">
    <source>
        <dbReference type="ARBA" id="ARBA00022650"/>
    </source>
</evidence>
<evidence type="ECO:0000256" key="9">
    <source>
        <dbReference type="HAMAP-Rule" id="MF_01925"/>
    </source>
</evidence>
<comment type="similarity">
    <text evidence="2 9 12">Belongs to the pyrroline-5-carboxylate reductase family.</text>
</comment>
<dbReference type="FunFam" id="3.40.50.720:FF:000190">
    <property type="entry name" value="Pyrroline-5-carboxylate reductase"/>
    <property type="match status" value="1"/>
</dbReference>
<dbReference type="Pfam" id="PF14748">
    <property type="entry name" value="P5CR_dimer"/>
    <property type="match status" value="1"/>
</dbReference>
<name>A0A9D2PIE0_9FIRM</name>
<keyword evidence="4 9" id="KW-0028">Amino-acid biosynthesis</keyword>
<keyword evidence="6 9" id="KW-0521">NADP</keyword>
<dbReference type="InterPro" id="IPR008927">
    <property type="entry name" value="6-PGluconate_DH-like_C_sf"/>
</dbReference>
<dbReference type="SUPFAM" id="SSF51735">
    <property type="entry name" value="NAD(P)-binding Rossmann-fold domains"/>
    <property type="match status" value="1"/>
</dbReference>
<dbReference type="GO" id="GO:0055129">
    <property type="term" value="P:L-proline biosynthetic process"/>
    <property type="evidence" value="ECO:0007669"/>
    <property type="project" value="UniProtKB-UniRule"/>
</dbReference>
<comment type="pathway">
    <text evidence="9 12">Amino-acid biosynthesis; L-proline biosynthesis; L-proline from L-glutamate 5-semialdehyde: step 1/1.</text>
</comment>
<reference evidence="15" key="2">
    <citation type="submission" date="2021-04" db="EMBL/GenBank/DDBJ databases">
        <authorList>
            <person name="Gilroy R."/>
        </authorList>
    </citation>
    <scope>NUCLEOTIDE SEQUENCE</scope>
    <source>
        <strain evidence="15">ChiSjej3B21-8574</strain>
    </source>
</reference>
<dbReference type="InterPro" id="IPR053790">
    <property type="entry name" value="P5CR-like_CS"/>
</dbReference>
<dbReference type="EC" id="1.5.1.2" evidence="9 10"/>
<evidence type="ECO:0000256" key="7">
    <source>
        <dbReference type="ARBA" id="ARBA00023002"/>
    </source>
</evidence>
<dbReference type="FunFam" id="1.10.3730.10:FF:000001">
    <property type="entry name" value="Pyrroline-5-carboxylate reductase"/>
    <property type="match status" value="1"/>
</dbReference>
<feature type="binding site" evidence="11">
    <location>
        <begin position="6"/>
        <end position="11"/>
    </location>
    <ligand>
        <name>NADP(+)</name>
        <dbReference type="ChEBI" id="CHEBI:58349"/>
    </ligand>
</feature>
<evidence type="ECO:0000256" key="6">
    <source>
        <dbReference type="ARBA" id="ARBA00022857"/>
    </source>
</evidence>
<comment type="catalytic activity">
    <reaction evidence="9 12">
        <text>L-proline + NADP(+) = (S)-1-pyrroline-5-carboxylate + NADPH + 2 H(+)</text>
        <dbReference type="Rhea" id="RHEA:14109"/>
        <dbReference type="ChEBI" id="CHEBI:15378"/>
        <dbReference type="ChEBI" id="CHEBI:17388"/>
        <dbReference type="ChEBI" id="CHEBI:57783"/>
        <dbReference type="ChEBI" id="CHEBI:58349"/>
        <dbReference type="ChEBI" id="CHEBI:60039"/>
        <dbReference type="EC" id="1.5.1.2"/>
    </reaction>
</comment>
<dbReference type="PANTHER" id="PTHR11645">
    <property type="entry name" value="PYRROLINE-5-CARBOXYLATE REDUCTASE"/>
    <property type="match status" value="1"/>
</dbReference>
<evidence type="ECO:0000256" key="8">
    <source>
        <dbReference type="ARBA" id="ARBA00058118"/>
    </source>
</evidence>
<dbReference type="SUPFAM" id="SSF48179">
    <property type="entry name" value="6-phosphogluconate dehydrogenase C-terminal domain-like"/>
    <property type="match status" value="1"/>
</dbReference>
<dbReference type="InterPro" id="IPR029036">
    <property type="entry name" value="P5CR_dimer"/>
</dbReference>
<accession>A0A9D2PIE0</accession>
<feature type="binding site" evidence="11">
    <location>
        <position position="55"/>
    </location>
    <ligand>
        <name>NADPH</name>
        <dbReference type="ChEBI" id="CHEBI:57783"/>
    </ligand>
</feature>
<evidence type="ECO:0000256" key="3">
    <source>
        <dbReference type="ARBA" id="ARBA00022490"/>
    </source>
</evidence>
<comment type="function">
    <text evidence="8 9">Catalyzes the reduction of 1-pyrroline-5-carboxylate (PCA) to L-proline.</text>
</comment>
<dbReference type="GO" id="GO:0005737">
    <property type="term" value="C:cytoplasm"/>
    <property type="evidence" value="ECO:0007669"/>
    <property type="project" value="UniProtKB-SubCell"/>
</dbReference>
<evidence type="ECO:0000313" key="16">
    <source>
        <dbReference type="Proteomes" id="UP000823904"/>
    </source>
</evidence>
<evidence type="ECO:0000256" key="4">
    <source>
        <dbReference type="ARBA" id="ARBA00022605"/>
    </source>
</evidence>
<evidence type="ECO:0000259" key="13">
    <source>
        <dbReference type="Pfam" id="PF03807"/>
    </source>
</evidence>
<evidence type="ECO:0000256" key="10">
    <source>
        <dbReference type="NCBIfam" id="TIGR00112"/>
    </source>
</evidence>
<comment type="subcellular location">
    <subcellularLocation>
        <location evidence="1 9">Cytoplasm</location>
    </subcellularLocation>
</comment>
<comment type="caution">
    <text evidence="15">The sequence shown here is derived from an EMBL/GenBank/DDBJ whole genome shotgun (WGS) entry which is preliminary data.</text>
</comment>
<evidence type="ECO:0000256" key="11">
    <source>
        <dbReference type="PIRSR" id="PIRSR000193-1"/>
    </source>
</evidence>
<keyword evidence="3 9" id="KW-0963">Cytoplasm</keyword>
<feature type="domain" description="Pyrroline-5-carboxylate reductase catalytic N-terminal" evidence="13">
    <location>
        <begin position="3"/>
        <end position="96"/>
    </location>
</feature>
<dbReference type="HAMAP" id="MF_01925">
    <property type="entry name" value="P5C_reductase"/>
    <property type="match status" value="1"/>
</dbReference>
<dbReference type="PIRSF" id="PIRSF000193">
    <property type="entry name" value="Pyrrol-5-carb_rd"/>
    <property type="match status" value="1"/>
</dbReference>
<dbReference type="PROSITE" id="PS00521">
    <property type="entry name" value="P5CR"/>
    <property type="match status" value="1"/>
</dbReference>
<dbReference type="InterPro" id="IPR028939">
    <property type="entry name" value="P5C_Rdtase_cat_N"/>
</dbReference>
<protein>
    <recommendedName>
        <fullName evidence="9 10">Pyrroline-5-carboxylate reductase</fullName>
        <shortName evidence="9">P5C reductase</shortName>
        <shortName evidence="9">P5CR</shortName>
        <ecNumber evidence="9 10">1.5.1.2</ecNumber>
    </recommendedName>
    <alternativeName>
        <fullName evidence="9">PCA reductase</fullName>
    </alternativeName>
</protein>
<reference evidence="15" key="1">
    <citation type="journal article" date="2021" name="PeerJ">
        <title>Extensive microbial diversity within the chicken gut microbiome revealed by metagenomics and culture.</title>
        <authorList>
            <person name="Gilroy R."/>
            <person name="Ravi A."/>
            <person name="Getino M."/>
            <person name="Pursley I."/>
            <person name="Horton D.L."/>
            <person name="Alikhan N.F."/>
            <person name="Baker D."/>
            <person name="Gharbi K."/>
            <person name="Hall N."/>
            <person name="Watson M."/>
            <person name="Adriaenssens E.M."/>
            <person name="Foster-Nyarko E."/>
            <person name="Jarju S."/>
            <person name="Secka A."/>
            <person name="Antonio M."/>
            <person name="Oren A."/>
            <person name="Chaudhuri R.R."/>
            <person name="La Ragione R."/>
            <person name="Hildebrand F."/>
            <person name="Pallen M.J."/>
        </authorList>
    </citation>
    <scope>NUCLEOTIDE SEQUENCE</scope>
    <source>
        <strain evidence="15">ChiSjej3B21-8574</strain>
    </source>
</reference>
<dbReference type="NCBIfam" id="TIGR00112">
    <property type="entry name" value="proC"/>
    <property type="match status" value="1"/>
</dbReference>
<evidence type="ECO:0000256" key="1">
    <source>
        <dbReference type="ARBA" id="ARBA00004496"/>
    </source>
</evidence>
<proteinExistence type="inferred from homology"/>
<dbReference type="Gene3D" id="3.40.50.720">
    <property type="entry name" value="NAD(P)-binding Rossmann-like Domain"/>
    <property type="match status" value="1"/>
</dbReference>
<dbReference type="Gene3D" id="1.10.3730.10">
    <property type="entry name" value="ProC C-terminal domain-like"/>
    <property type="match status" value="1"/>
</dbReference>
<dbReference type="AlphaFoldDB" id="A0A9D2PIE0"/>
<evidence type="ECO:0000313" key="15">
    <source>
        <dbReference type="EMBL" id="HJC51355.1"/>
    </source>
</evidence>
<gene>
    <name evidence="9 15" type="primary">proC</name>
    <name evidence="15" type="ORF">H9754_12450</name>
</gene>
<evidence type="ECO:0000259" key="14">
    <source>
        <dbReference type="Pfam" id="PF14748"/>
    </source>
</evidence>
<organism evidence="15 16">
    <name type="scientific">Candidatus Anaerostipes avistercoris</name>
    <dbReference type="NCBI Taxonomy" id="2838462"/>
    <lineage>
        <taxon>Bacteria</taxon>
        <taxon>Bacillati</taxon>
        <taxon>Bacillota</taxon>
        <taxon>Clostridia</taxon>
        <taxon>Lachnospirales</taxon>
        <taxon>Lachnospiraceae</taxon>
        <taxon>Anaerostipes</taxon>
    </lineage>
</organism>
<dbReference type="PANTHER" id="PTHR11645:SF0">
    <property type="entry name" value="PYRROLINE-5-CARBOXYLATE REDUCTASE 3"/>
    <property type="match status" value="1"/>
</dbReference>
<evidence type="ECO:0000256" key="2">
    <source>
        <dbReference type="ARBA" id="ARBA00005525"/>
    </source>
</evidence>
<sequence>MELGFIGCGNMAQAMIAGIIDQNLLPKEALAASGPTPSKMEKVREKFGIMTSTDNCDIAKAEIVVLSVKPQMYNEVIHEIRDHITKSQLVVTIAAGVTMAQAERQFGKEVKIVRVMPNTPALVGEGMSGMCCNEYVEPEELERVRRIFESFGKVEIVTEDLIDAVVGVSGSSPAYVYMFIEALADAAVMQGIPRNKAYTFAAQSVLGSAKMVLETGEHPGVLKDAVCSPAGTTIEAVRVLEEKGMRSAVIEAVAAASEKSRDMGK</sequence>
<keyword evidence="7 9" id="KW-0560">Oxidoreductase</keyword>
<dbReference type="Proteomes" id="UP000823904">
    <property type="component" value="Unassembled WGS sequence"/>
</dbReference>
<evidence type="ECO:0000256" key="12">
    <source>
        <dbReference type="RuleBase" id="RU003903"/>
    </source>
</evidence>
<dbReference type="EMBL" id="DWWD01000046">
    <property type="protein sequence ID" value="HJC51355.1"/>
    <property type="molecule type" value="Genomic_DNA"/>
</dbReference>
<dbReference type="InterPro" id="IPR036291">
    <property type="entry name" value="NAD(P)-bd_dom_sf"/>
</dbReference>
<dbReference type="InterPro" id="IPR000304">
    <property type="entry name" value="Pyrroline-COOH_reductase"/>
</dbReference>